<keyword evidence="1" id="KW-0812">Transmembrane</keyword>
<keyword evidence="1" id="KW-0472">Membrane</keyword>
<evidence type="ECO:0000313" key="2">
    <source>
        <dbReference type="EMBL" id="KAL3520359.1"/>
    </source>
</evidence>
<feature type="transmembrane region" description="Helical" evidence="1">
    <location>
        <begin position="12"/>
        <end position="37"/>
    </location>
</feature>
<name>A0ABD2ZM59_9GENT</name>
<accession>A0ABD2ZM59</accession>
<evidence type="ECO:0000313" key="3">
    <source>
        <dbReference type="Proteomes" id="UP001630127"/>
    </source>
</evidence>
<keyword evidence="1" id="KW-1133">Transmembrane helix</keyword>
<reference evidence="2 3" key="1">
    <citation type="submission" date="2024-11" db="EMBL/GenBank/DDBJ databases">
        <title>A near-complete genome assembly of Cinchona calisaya.</title>
        <authorList>
            <person name="Lian D.C."/>
            <person name="Zhao X.W."/>
            <person name="Wei L."/>
        </authorList>
    </citation>
    <scope>NUCLEOTIDE SEQUENCE [LARGE SCALE GENOMIC DNA]</scope>
    <source>
        <tissue evidence="2">Nenye</tissue>
    </source>
</reference>
<dbReference type="AlphaFoldDB" id="A0ABD2ZM59"/>
<evidence type="ECO:0000256" key="1">
    <source>
        <dbReference type="SAM" id="Phobius"/>
    </source>
</evidence>
<keyword evidence="3" id="KW-1185">Reference proteome</keyword>
<sequence>MVNYVVVFGYGRLTVTVVVVVGYGKLTVVVVMVVVLWKVDCGGGGRQTPYLTSQIKGQSHHQVIQNATEVYLILMATRHIKRKDMIQMVS</sequence>
<organism evidence="2 3">
    <name type="scientific">Cinchona calisaya</name>
    <dbReference type="NCBI Taxonomy" id="153742"/>
    <lineage>
        <taxon>Eukaryota</taxon>
        <taxon>Viridiplantae</taxon>
        <taxon>Streptophyta</taxon>
        <taxon>Embryophyta</taxon>
        <taxon>Tracheophyta</taxon>
        <taxon>Spermatophyta</taxon>
        <taxon>Magnoliopsida</taxon>
        <taxon>eudicotyledons</taxon>
        <taxon>Gunneridae</taxon>
        <taxon>Pentapetalae</taxon>
        <taxon>asterids</taxon>
        <taxon>lamiids</taxon>
        <taxon>Gentianales</taxon>
        <taxon>Rubiaceae</taxon>
        <taxon>Cinchonoideae</taxon>
        <taxon>Cinchoneae</taxon>
        <taxon>Cinchona</taxon>
    </lineage>
</organism>
<gene>
    <name evidence="2" type="ORF">ACH5RR_018508</name>
</gene>
<evidence type="ECO:0008006" key="4">
    <source>
        <dbReference type="Google" id="ProtNLM"/>
    </source>
</evidence>
<protein>
    <recommendedName>
        <fullName evidence="4">Secreted protein</fullName>
    </recommendedName>
</protein>
<comment type="caution">
    <text evidence="2">The sequence shown here is derived from an EMBL/GenBank/DDBJ whole genome shotgun (WGS) entry which is preliminary data.</text>
</comment>
<dbReference type="EMBL" id="JBJUIK010000008">
    <property type="protein sequence ID" value="KAL3520359.1"/>
    <property type="molecule type" value="Genomic_DNA"/>
</dbReference>
<proteinExistence type="predicted"/>
<dbReference type="Proteomes" id="UP001630127">
    <property type="component" value="Unassembled WGS sequence"/>
</dbReference>